<dbReference type="RefSeq" id="XP_016253593.1">
    <property type="nucleotide sequence ID" value="XM_016386665.1"/>
</dbReference>
<dbReference type="GeneID" id="27339428"/>
<evidence type="ECO:0000256" key="2">
    <source>
        <dbReference type="ARBA" id="ARBA00023128"/>
    </source>
</evidence>
<comment type="function">
    <text evidence="3">Component of the mitochondrial ribosome (mitoribosome), a dedicated translation machinery responsible for the synthesis of mitochondrial genome-encoded proteins, including at least some of the essential transmembrane subunits of the mitochondrial respiratory chain. The mitoribosomes are attached to the mitochondrial inner membrane and translation products are cotranslationally integrated into the membrane.</text>
</comment>
<dbReference type="SUPFAM" id="SSF49777">
    <property type="entry name" value="PEBP-like"/>
    <property type="match status" value="1"/>
</dbReference>
<sequence length="417" mass="47407">MAPSRAPSALLLHSLRSLAIEVPSSRAALRTFATTSSTRQETEVQKPSYYHHPDPSTVYVPRLERKLLRAGQFPVGSRRRRAALAQSPGIPFDELPYQCFQEARQILIADRAEKLKKIETERARIARLRDVDPSTFPGGELYKQRRLNSMLAELERLKILADINDPNVKRRFEDGKGDLSKPIYRHLAERKWREYPRKVLVQRIEQMNVVPDVIPNVDPALDVKIVFGNRIVQPGEFVESHISEAPCRLTLQSYERGEKMVTIAVVDPDVPNIATDSFDSRCHYLACNITISPTQPSVDLATLSPASQILLPWLPPYAHKGSPYHRLSIIILQQKDNIPIDLEVAKKKIQRDGFTVRSVMSRHMLSPISASLFRTQWDDSTAAVMQRAGIEGADVELKRKKVEPLPYQRRDTSRMRG</sequence>
<dbReference type="EMBL" id="KN847040">
    <property type="protein sequence ID" value="KIW33377.1"/>
    <property type="molecule type" value="Genomic_DNA"/>
</dbReference>
<protein>
    <recommendedName>
        <fullName evidence="5">Large ribosomal subunit protein mL38</fullName>
    </recommendedName>
</protein>
<dbReference type="FunFam" id="1.20.58.1180:FF:000001">
    <property type="entry name" value="Mitochondrial large ribosomal subunit YmL35"/>
    <property type="match status" value="1"/>
</dbReference>
<dbReference type="PANTHER" id="PTHR11362:SF82">
    <property type="entry name" value="PHOSPHATIDYLETHANOLAMINE-BINDING PROTEIN 4"/>
    <property type="match status" value="1"/>
</dbReference>
<dbReference type="InterPro" id="IPR008914">
    <property type="entry name" value="PEBP"/>
</dbReference>
<dbReference type="HOGENOM" id="CLU_035836_0_0_1"/>
<evidence type="ECO:0000256" key="5">
    <source>
        <dbReference type="ARBA" id="ARBA00039444"/>
    </source>
</evidence>
<dbReference type="Gene3D" id="1.20.58.1180">
    <property type="match status" value="1"/>
</dbReference>
<dbReference type="InterPro" id="IPR036610">
    <property type="entry name" value="PEBP-like_sf"/>
</dbReference>
<organism evidence="7 8">
    <name type="scientific">Cladophialophora immunda</name>
    <dbReference type="NCBI Taxonomy" id="569365"/>
    <lineage>
        <taxon>Eukaryota</taxon>
        <taxon>Fungi</taxon>
        <taxon>Dikarya</taxon>
        <taxon>Ascomycota</taxon>
        <taxon>Pezizomycotina</taxon>
        <taxon>Eurotiomycetes</taxon>
        <taxon>Chaetothyriomycetidae</taxon>
        <taxon>Chaetothyriales</taxon>
        <taxon>Herpotrichiellaceae</taxon>
        <taxon>Cladophialophora</taxon>
    </lineage>
</organism>
<evidence type="ECO:0000256" key="4">
    <source>
        <dbReference type="ARBA" id="ARBA00038016"/>
    </source>
</evidence>
<dbReference type="GO" id="GO:0005739">
    <property type="term" value="C:mitochondrion"/>
    <property type="evidence" value="ECO:0007669"/>
    <property type="project" value="UniProtKB-SubCell"/>
</dbReference>
<dbReference type="Proteomes" id="UP000054466">
    <property type="component" value="Unassembled WGS sequence"/>
</dbReference>
<dbReference type="STRING" id="569365.A0A0D2B6Z1"/>
<evidence type="ECO:0000313" key="7">
    <source>
        <dbReference type="EMBL" id="KIW33377.1"/>
    </source>
</evidence>
<accession>A0A0D2B6Z1</accession>
<keyword evidence="2" id="KW-0496">Mitochondrion</keyword>
<evidence type="ECO:0000256" key="1">
    <source>
        <dbReference type="ARBA" id="ARBA00004173"/>
    </source>
</evidence>
<dbReference type="PANTHER" id="PTHR11362">
    <property type="entry name" value="PHOSPHATIDYLETHANOLAMINE-BINDING PROTEIN"/>
    <property type="match status" value="1"/>
</dbReference>
<gene>
    <name evidence="7" type="ORF">PV07_00234</name>
</gene>
<keyword evidence="8" id="KW-1185">Reference proteome</keyword>
<proteinExistence type="inferred from homology"/>
<dbReference type="VEuPathDB" id="FungiDB:PV07_00234"/>
<dbReference type="Gene3D" id="3.90.280.10">
    <property type="entry name" value="PEBP-like"/>
    <property type="match status" value="1"/>
</dbReference>
<comment type="similarity">
    <text evidence="4">Belongs to the phosphatidylethanolamine-binding protein family. Mitochondrion-specific ribosomal protein mL38 subfamily.</text>
</comment>
<dbReference type="FunFam" id="3.90.280.10:FF:000004">
    <property type="entry name" value="Mitochondrial large ribosomal subunit YmL35"/>
    <property type="match status" value="1"/>
</dbReference>
<feature type="region of interest" description="Disordered" evidence="6">
    <location>
        <begin position="33"/>
        <end position="53"/>
    </location>
</feature>
<reference evidence="7 8" key="1">
    <citation type="submission" date="2015-01" db="EMBL/GenBank/DDBJ databases">
        <title>The Genome Sequence of Cladophialophora immunda CBS83496.</title>
        <authorList>
            <consortium name="The Broad Institute Genomics Platform"/>
            <person name="Cuomo C."/>
            <person name="de Hoog S."/>
            <person name="Gorbushina A."/>
            <person name="Stielow B."/>
            <person name="Teixiera M."/>
            <person name="Abouelleil A."/>
            <person name="Chapman S.B."/>
            <person name="Priest M."/>
            <person name="Young S.K."/>
            <person name="Wortman J."/>
            <person name="Nusbaum C."/>
            <person name="Birren B."/>
        </authorList>
    </citation>
    <scope>NUCLEOTIDE SEQUENCE [LARGE SCALE GENOMIC DNA]</scope>
    <source>
        <strain evidence="7 8">CBS 83496</strain>
    </source>
</reference>
<evidence type="ECO:0000256" key="6">
    <source>
        <dbReference type="SAM" id="MobiDB-lite"/>
    </source>
</evidence>
<comment type="subcellular location">
    <subcellularLocation>
        <location evidence="1">Mitochondrion</location>
    </subcellularLocation>
</comment>
<evidence type="ECO:0000313" key="8">
    <source>
        <dbReference type="Proteomes" id="UP000054466"/>
    </source>
</evidence>
<dbReference type="OrthoDB" id="2153661at2759"/>
<dbReference type="InterPro" id="IPR035810">
    <property type="entry name" value="PEBP_euk"/>
</dbReference>
<dbReference type="AlphaFoldDB" id="A0A0D2B6Z1"/>
<name>A0A0D2B6Z1_9EURO</name>
<dbReference type="CDD" id="cd00866">
    <property type="entry name" value="PEBP_euk"/>
    <property type="match status" value="1"/>
</dbReference>
<dbReference type="Pfam" id="PF01161">
    <property type="entry name" value="PBP"/>
    <property type="match status" value="1"/>
</dbReference>
<evidence type="ECO:0000256" key="3">
    <source>
        <dbReference type="ARBA" id="ARBA00037226"/>
    </source>
</evidence>